<name>A0A9N9EDR6_FUNMO</name>
<sequence>ENISLWEARTLADYINSSEFEYNDPDKNNILLKNDDYSFTTDNISKILVTPSTNDDNNHEFLFDYKAFQNAKE</sequence>
<feature type="non-terminal residue" evidence="1">
    <location>
        <position position="1"/>
    </location>
</feature>
<protein>
    <submittedName>
        <fullName evidence="1">2570_t:CDS:1</fullName>
    </submittedName>
</protein>
<comment type="caution">
    <text evidence="1">The sequence shown here is derived from an EMBL/GenBank/DDBJ whole genome shotgun (WGS) entry which is preliminary data.</text>
</comment>
<gene>
    <name evidence="1" type="ORF">FMOSSE_LOCUS12356</name>
</gene>
<evidence type="ECO:0000313" key="2">
    <source>
        <dbReference type="Proteomes" id="UP000789375"/>
    </source>
</evidence>
<keyword evidence="2" id="KW-1185">Reference proteome</keyword>
<organism evidence="1 2">
    <name type="scientific">Funneliformis mosseae</name>
    <name type="common">Endomycorrhizal fungus</name>
    <name type="synonym">Glomus mosseae</name>
    <dbReference type="NCBI Taxonomy" id="27381"/>
    <lineage>
        <taxon>Eukaryota</taxon>
        <taxon>Fungi</taxon>
        <taxon>Fungi incertae sedis</taxon>
        <taxon>Mucoromycota</taxon>
        <taxon>Glomeromycotina</taxon>
        <taxon>Glomeromycetes</taxon>
        <taxon>Glomerales</taxon>
        <taxon>Glomeraceae</taxon>
        <taxon>Funneliformis</taxon>
    </lineage>
</organism>
<dbReference type="EMBL" id="CAJVPP010005792">
    <property type="protein sequence ID" value="CAG8669941.1"/>
    <property type="molecule type" value="Genomic_DNA"/>
</dbReference>
<dbReference type="AlphaFoldDB" id="A0A9N9EDR6"/>
<accession>A0A9N9EDR6</accession>
<dbReference type="Proteomes" id="UP000789375">
    <property type="component" value="Unassembled WGS sequence"/>
</dbReference>
<evidence type="ECO:0000313" key="1">
    <source>
        <dbReference type="EMBL" id="CAG8669941.1"/>
    </source>
</evidence>
<reference evidence="1" key="1">
    <citation type="submission" date="2021-06" db="EMBL/GenBank/DDBJ databases">
        <authorList>
            <person name="Kallberg Y."/>
            <person name="Tangrot J."/>
            <person name="Rosling A."/>
        </authorList>
    </citation>
    <scope>NUCLEOTIDE SEQUENCE</scope>
    <source>
        <strain evidence="1">87-6 pot B 2015</strain>
    </source>
</reference>
<proteinExistence type="predicted"/>